<reference evidence="1 2" key="1">
    <citation type="journal article" date="2013" name="Front. Microbiol.">
        <title>Comparative genomic analyses of the cyanobacterium, Lyngbya aestuarii BL J, a powerful hydrogen producer.</title>
        <authorList>
            <person name="Kothari A."/>
            <person name="Vaughn M."/>
            <person name="Garcia-Pichel F."/>
        </authorList>
    </citation>
    <scope>NUCLEOTIDE SEQUENCE [LARGE SCALE GENOMIC DNA]</scope>
    <source>
        <strain evidence="1 2">BL J</strain>
    </source>
</reference>
<dbReference type="AlphaFoldDB" id="U7QLT0"/>
<dbReference type="Proteomes" id="UP000017127">
    <property type="component" value="Unassembled WGS sequence"/>
</dbReference>
<proteinExistence type="predicted"/>
<evidence type="ECO:0000313" key="2">
    <source>
        <dbReference type="Proteomes" id="UP000017127"/>
    </source>
</evidence>
<accession>U7QLT0</accession>
<evidence type="ECO:0000313" key="1">
    <source>
        <dbReference type="EMBL" id="ERT08894.1"/>
    </source>
</evidence>
<gene>
    <name evidence="1" type="ORF">M595_1197</name>
</gene>
<dbReference type="EMBL" id="AUZM01000007">
    <property type="protein sequence ID" value="ERT08894.1"/>
    <property type="molecule type" value="Genomic_DNA"/>
</dbReference>
<dbReference type="RefSeq" id="WP_023064986.1">
    <property type="nucleotide sequence ID" value="NZ_AUZM01000007.1"/>
</dbReference>
<protein>
    <submittedName>
        <fullName evidence="1">Pyridine nucleotide-disulfide oxidoreductase domain protein</fullName>
    </submittedName>
</protein>
<sequence>MVQSRRFSELLSTPIHKLSITTDWLKDEIFKQHLHSGGGVDKAIKTAQVVGGVVIGAIVAKKMLNQVSKN</sequence>
<organism evidence="1 2">
    <name type="scientific">Lyngbya aestuarii BL J</name>
    <dbReference type="NCBI Taxonomy" id="1348334"/>
    <lineage>
        <taxon>Bacteria</taxon>
        <taxon>Bacillati</taxon>
        <taxon>Cyanobacteriota</taxon>
        <taxon>Cyanophyceae</taxon>
        <taxon>Oscillatoriophycideae</taxon>
        <taxon>Oscillatoriales</taxon>
        <taxon>Microcoleaceae</taxon>
        <taxon>Lyngbya</taxon>
    </lineage>
</organism>
<name>U7QLT0_9CYAN</name>
<comment type="caution">
    <text evidence="1">The sequence shown here is derived from an EMBL/GenBank/DDBJ whole genome shotgun (WGS) entry which is preliminary data.</text>
</comment>
<keyword evidence="2" id="KW-1185">Reference proteome</keyword>